<evidence type="ECO:0000256" key="3">
    <source>
        <dbReference type="ARBA" id="ARBA00022692"/>
    </source>
</evidence>
<feature type="domain" description="ABC transmembrane type-1" evidence="11">
    <location>
        <begin position="24"/>
        <end position="299"/>
    </location>
</feature>
<keyword evidence="7 9" id="KW-0472">Membrane</keyword>
<evidence type="ECO:0000256" key="7">
    <source>
        <dbReference type="ARBA" id="ARBA00023136"/>
    </source>
</evidence>
<dbReference type="PROSITE" id="PS50893">
    <property type="entry name" value="ABC_TRANSPORTER_2"/>
    <property type="match status" value="1"/>
</dbReference>
<gene>
    <name evidence="12" type="ORF">E4Q23_07770</name>
</gene>
<evidence type="ECO:0000256" key="9">
    <source>
        <dbReference type="SAM" id="Phobius"/>
    </source>
</evidence>
<proteinExistence type="predicted"/>
<dbReference type="PROSITE" id="PS00211">
    <property type="entry name" value="ABC_TRANSPORTER_1"/>
    <property type="match status" value="1"/>
</dbReference>
<dbReference type="InterPro" id="IPR017871">
    <property type="entry name" value="ABC_transporter-like_CS"/>
</dbReference>
<dbReference type="Gene3D" id="1.20.1560.10">
    <property type="entry name" value="ABC transporter type 1, transmembrane domain"/>
    <property type="match status" value="1"/>
</dbReference>
<feature type="transmembrane region" description="Helical" evidence="9">
    <location>
        <begin position="20"/>
        <end position="46"/>
    </location>
</feature>
<keyword evidence="2" id="KW-1003">Cell membrane</keyword>
<evidence type="ECO:0000256" key="2">
    <source>
        <dbReference type="ARBA" id="ARBA00022475"/>
    </source>
</evidence>
<feature type="domain" description="ABC transporter" evidence="10">
    <location>
        <begin position="330"/>
        <end position="565"/>
    </location>
</feature>
<keyword evidence="4" id="KW-0547">Nucleotide-binding</keyword>
<evidence type="ECO:0000256" key="8">
    <source>
        <dbReference type="SAM" id="MobiDB-lite"/>
    </source>
</evidence>
<dbReference type="InterPro" id="IPR010128">
    <property type="entry name" value="ATPase_T1SS_PrtD-like"/>
</dbReference>
<name>A0ABX1TTS5_9PROT</name>
<dbReference type="EMBL" id="SPMY01000019">
    <property type="protein sequence ID" value="NMQ27662.1"/>
    <property type="molecule type" value="Genomic_DNA"/>
</dbReference>
<dbReference type="Pfam" id="PF00005">
    <property type="entry name" value="ABC_tran"/>
    <property type="match status" value="1"/>
</dbReference>
<keyword evidence="13" id="KW-1185">Reference proteome</keyword>
<evidence type="ECO:0000313" key="12">
    <source>
        <dbReference type="EMBL" id="NMQ27662.1"/>
    </source>
</evidence>
<evidence type="ECO:0000313" key="13">
    <source>
        <dbReference type="Proteomes" id="UP000749010"/>
    </source>
</evidence>
<dbReference type="SMART" id="SM00382">
    <property type="entry name" value="AAA"/>
    <property type="match status" value="1"/>
</dbReference>
<keyword evidence="6 9" id="KW-1133">Transmembrane helix</keyword>
<dbReference type="InterPro" id="IPR011527">
    <property type="entry name" value="ABC1_TM_dom"/>
</dbReference>
<dbReference type="Proteomes" id="UP000749010">
    <property type="component" value="Unassembled WGS sequence"/>
</dbReference>
<dbReference type="Pfam" id="PF00664">
    <property type="entry name" value="ABC_membrane"/>
    <property type="match status" value="1"/>
</dbReference>
<reference evidence="12 13" key="1">
    <citation type="submission" date="2019-03" db="EMBL/GenBank/DDBJ databases">
        <title>Metabolic reconstructions from genomes of highly enriched 'Candidatus Accumulibacter' and 'Candidatus Competibacter' bioreactor populations.</title>
        <authorList>
            <person name="Annavajhala M.K."/>
            <person name="Welles L."/>
            <person name="Abbas B."/>
            <person name="Sorokin D."/>
            <person name="Park H."/>
            <person name="Van Loosdrecht M."/>
            <person name="Chandran K."/>
        </authorList>
    </citation>
    <scope>NUCLEOTIDE SEQUENCE [LARGE SCALE GENOMIC DNA]</scope>
    <source>
        <strain evidence="12 13">SBR_S</strain>
    </source>
</reference>
<dbReference type="InterPro" id="IPR003439">
    <property type="entry name" value="ABC_transporter-like_ATP-bd"/>
</dbReference>
<dbReference type="SUPFAM" id="SSF52540">
    <property type="entry name" value="P-loop containing nucleoside triphosphate hydrolases"/>
    <property type="match status" value="1"/>
</dbReference>
<feature type="compositionally biased region" description="Low complexity" evidence="8">
    <location>
        <begin position="564"/>
        <end position="600"/>
    </location>
</feature>
<dbReference type="Gene3D" id="3.40.50.300">
    <property type="entry name" value="P-loop containing nucleotide triphosphate hydrolases"/>
    <property type="match status" value="1"/>
</dbReference>
<protein>
    <submittedName>
        <fullName evidence="12">Type I secretion system permease/ATPase</fullName>
    </submittedName>
</protein>
<organism evidence="12 13">
    <name type="scientific">Candidatus Accumulibacter phosphatis</name>
    <dbReference type="NCBI Taxonomy" id="327160"/>
    <lineage>
        <taxon>Bacteria</taxon>
        <taxon>Pseudomonadati</taxon>
        <taxon>Pseudomonadota</taxon>
        <taxon>Betaproteobacteria</taxon>
        <taxon>Candidatus Accumulibacter</taxon>
    </lineage>
</organism>
<dbReference type="PANTHER" id="PTHR24221:SF248">
    <property type="entry name" value="ABC TRANSPORTER TRANSMEMBRANE REGION"/>
    <property type="match status" value="1"/>
</dbReference>
<feature type="region of interest" description="Disordered" evidence="8">
    <location>
        <begin position="564"/>
        <end position="609"/>
    </location>
</feature>
<dbReference type="RefSeq" id="WP_169066108.1">
    <property type="nucleotide sequence ID" value="NZ_SPMY01000019.1"/>
</dbReference>
<evidence type="ECO:0000256" key="5">
    <source>
        <dbReference type="ARBA" id="ARBA00022840"/>
    </source>
</evidence>
<evidence type="ECO:0000256" key="4">
    <source>
        <dbReference type="ARBA" id="ARBA00022741"/>
    </source>
</evidence>
<keyword evidence="5" id="KW-0067">ATP-binding</keyword>
<dbReference type="InterPro" id="IPR039421">
    <property type="entry name" value="Type_1_exporter"/>
</dbReference>
<feature type="transmembrane region" description="Helical" evidence="9">
    <location>
        <begin position="58"/>
        <end position="78"/>
    </location>
</feature>
<dbReference type="InterPro" id="IPR003593">
    <property type="entry name" value="AAA+_ATPase"/>
</dbReference>
<dbReference type="PANTHER" id="PTHR24221">
    <property type="entry name" value="ATP-BINDING CASSETTE SUB-FAMILY B"/>
    <property type="match status" value="1"/>
</dbReference>
<feature type="transmembrane region" description="Helical" evidence="9">
    <location>
        <begin position="144"/>
        <end position="173"/>
    </location>
</feature>
<evidence type="ECO:0000256" key="6">
    <source>
        <dbReference type="ARBA" id="ARBA00022989"/>
    </source>
</evidence>
<comment type="subcellular location">
    <subcellularLocation>
        <location evidence="1">Cell membrane</location>
        <topology evidence="1">Multi-pass membrane protein</topology>
    </subcellularLocation>
</comment>
<accession>A0ABX1TTS5</accession>
<sequence length="609" mass="64751">MTDPSKRPELERVLLSFRQAFMTVGAFSFFTNLLMLTPSIYMLQLYDRALGSRNPTTLLMLTLIALGLLALMSLLEWIRSMVLVRVGARLDLDVNQRIFNATFERNLRQAGQNPAQALHDLASMRQTLTGAGLVALTDAPWMPIYLIVIFMLHTHLGIFALVGVLLLVTLAVVNERVSAGPLGEAQKLSMAANAQANNNLRNAEVIEAMGMLPAIRGRWFKLHQKFLEQQALASDRAGMLTALTRFARISLQSLALGYGALLTIEGEMTAGMMIAGSILVGRALAPVEALIGNWKQLVSARSAYKRLSELLGMYPARIAGMPLPRPLGEVAVENAATGAPGSKTLILRNVNFKLQAGEVVAVIGPSASGKSTLARLLVGIWPTLAGSVRLDNSEIFKWNKDELGPYLGYLPQDIELFGGSVAENIARFGEVDSDQVLAAAQAAGVHELILLLPNGYDTPLGEGGSALSGGQKQRIGLARALYGDPAFIVLDEPNSNLDDLGEAALADTIRRLKAKKRTVVIVTHRMTTLAVADSILVMHEGTVKAHGPRDQILAAMRSANAPNVPNAANAANAANAPTSPPAGRSAGTARPATPAAAASGLPSTPVVGV</sequence>
<dbReference type="InterPro" id="IPR036640">
    <property type="entry name" value="ABC1_TM_sf"/>
</dbReference>
<dbReference type="InterPro" id="IPR027417">
    <property type="entry name" value="P-loop_NTPase"/>
</dbReference>
<evidence type="ECO:0000256" key="1">
    <source>
        <dbReference type="ARBA" id="ARBA00004651"/>
    </source>
</evidence>
<dbReference type="PROSITE" id="PS50929">
    <property type="entry name" value="ABC_TM1F"/>
    <property type="match status" value="1"/>
</dbReference>
<comment type="caution">
    <text evidence="12">The sequence shown here is derived from an EMBL/GenBank/DDBJ whole genome shotgun (WGS) entry which is preliminary data.</text>
</comment>
<evidence type="ECO:0000259" key="10">
    <source>
        <dbReference type="PROSITE" id="PS50893"/>
    </source>
</evidence>
<evidence type="ECO:0000259" key="11">
    <source>
        <dbReference type="PROSITE" id="PS50929"/>
    </source>
</evidence>
<dbReference type="NCBIfam" id="TIGR01842">
    <property type="entry name" value="type_I_sec_PrtD"/>
    <property type="match status" value="1"/>
</dbReference>
<keyword evidence="3 9" id="KW-0812">Transmembrane</keyword>
<dbReference type="SUPFAM" id="SSF90123">
    <property type="entry name" value="ABC transporter transmembrane region"/>
    <property type="match status" value="1"/>
</dbReference>